<evidence type="ECO:0000259" key="3">
    <source>
        <dbReference type="Pfam" id="PF06047"/>
    </source>
</evidence>
<feature type="domain" description="NF-kappa-B-activating protein C-terminal" evidence="3">
    <location>
        <begin position="460"/>
        <end position="555"/>
    </location>
</feature>
<feature type="compositionally biased region" description="Basic and acidic residues" evidence="2">
    <location>
        <begin position="301"/>
        <end position="311"/>
    </location>
</feature>
<keyword evidence="5" id="KW-1185">Reference proteome</keyword>
<dbReference type="STRING" id="5217.A0A4Q1B964"/>
<reference evidence="4 5" key="1">
    <citation type="submission" date="2016-06" db="EMBL/GenBank/DDBJ databases">
        <title>Evolution of pathogenesis and genome organization in the Tremellales.</title>
        <authorList>
            <person name="Cuomo C."/>
            <person name="Litvintseva A."/>
            <person name="Heitman J."/>
            <person name="Chen Y."/>
            <person name="Sun S."/>
            <person name="Springer D."/>
            <person name="Dromer F."/>
            <person name="Young S."/>
            <person name="Zeng Q."/>
            <person name="Chapman S."/>
            <person name="Gujja S."/>
            <person name="Saif S."/>
            <person name="Birren B."/>
        </authorList>
    </citation>
    <scope>NUCLEOTIDE SEQUENCE [LARGE SCALE GENOMIC DNA]</scope>
    <source>
        <strain evidence="4 5">ATCC 28783</strain>
    </source>
</reference>
<comment type="similarity">
    <text evidence="1">Belongs to the NKAP family.</text>
</comment>
<feature type="compositionally biased region" description="Basic residues" evidence="2">
    <location>
        <begin position="336"/>
        <end position="347"/>
    </location>
</feature>
<dbReference type="PANTHER" id="PTHR13087:SF0">
    <property type="entry name" value="NFKB ACTIVATING PROTEIN LIKE"/>
    <property type="match status" value="1"/>
</dbReference>
<evidence type="ECO:0000256" key="2">
    <source>
        <dbReference type="SAM" id="MobiDB-lite"/>
    </source>
</evidence>
<feature type="compositionally biased region" description="Polar residues" evidence="2">
    <location>
        <begin position="66"/>
        <end position="80"/>
    </location>
</feature>
<feature type="compositionally biased region" description="Basic residues" evidence="2">
    <location>
        <begin position="361"/>
        <end position="371"/>
    </location>
</feature>
<feature type="compositionally biased region" description="Basic and acidic residues" evidence="2">
    <location>
        <begin position="106"/>
        <end position="220"/>
    </location>
</feature>
<sequence>MATVHPSRLGLVPGALTPRTTPPNVPTSLPVVGVIREQELRRQLLERRKSKSQNGSGNRGKELLPETTSRDTSVTSSKGAQTDKEDDDSGAERQSKQPSSNRDRHRAATRDHDEEYGVESRRAHEGTSHHDRRRRDDDYRYRRERSRERRHEPHRHDERSSRLDDARRHREDSREREDYRRDSRRRHEEESLERSSLRAVHDERREIKDVESHKKFDLPRRPSPYISRSPVRRNSHPSPPREHQKAPSTSNYGYGPSASHVTAPFRPPPIDLVRGAPPPPFLGPPVHMARPPPRYFGGPVDYERRRMERENNPLSIWPPSPKAPYLNEEELEAERRAKHKIKRHKRHYDTESSSDSEDERRRRRRRERRKKYSDSEDSEDYKKEKRRKHRSVTRERTRTRSPNRMTDGGIDGEEWVEKRDESLSLGLDENVGVLLNEEDEEVGPQLPRDGMGRERRVAYRDMLPGEGEAMAFYASTGQRIPRRGEIGLDAKDIEQYESSGYVMSGSRHRRMNAVRLRKENQVINAEEKRAILKLQKEENIKKEGMIISQFKEMMDENLQKQGLDKI</sequence>
<comment type="caution">
    <text evidence="4">The sequence shown here is derived from an EMBL/GenBank/DDBJ whole genome shotgun (WGS) entry which is preliminary data.</text>
</comment>
<dbReference type="InterPro" id="IPR009269">
    <property type="entry name" value="NKAP_C"/>
</dbReference>
<dbReference type="InterPro" id="IPR040466">
    <property type="entry name" value="NKAP"/>
</dbReference>
<dbReference type="GO" id="GO:0005634">
    <property type="term" value="C:nucleus"/>
    <property type="evidence" value="ECO:0007669"/>
    <property type="project" value="TreeGrafter"/>
</dbReference>
<dbReference type="EMBL" id="SDIL01000144">
    <property type="protein sequence ID" value="RXK35319.1"/>
    <property type="molecule type" value="Genomic_DNA"/>
</dbReference>
<gene>
    <name evidence="4" type="ORF">M231_07422</name>
</gene>
<dbReference type="OrthoDB" id="273141at2759"/>
<feature type="compositionally biased region" description="Pro residues" evidence="2">
    <location>
        <begin position="265"/>
        <end position="283"/>
    </location>
</feature>
<feature type="region of interest" description="Disordered" evidence="2">
    <location>
        <begin position="43"/>
        <end position="414"/>
    </location>
</feature>
<evidence type="ECO:0000313" key="5">
    <source>
        <dbReference type="Proteomes" id="UP000289152"/>
    </source>
</evidence>
<evidence type="ECO:0000256" key="1">
    <source>
        <dbReference type="ARBA" id="ARBA00009313"/>
    </source>
</evidence>
<dbReference type="Pfam" id="PF06047">
    <property type="entry name" value="Nkap_C"/>
    <property type="match status" value="1"/>
</dbReference>
<evidence type="ECO:0000313" key="4">
    <source>
        <dbReference type="EMBL" id="RXK35319.1"/>
    </source>
</evidence>
<dbReference type="PANTHER" id="PTHR13087">
    <property type="entry name" value="NF-KAPPA B ACTIVATING PROTEIN"/>
    <property type="match status" value="1"/>
</dbReference>
<proteinExistence type="inferred from homology"/>
<dbReference type="AlphaFoldDB" id="A0A4Q1B964"/>
<organism evidence="4 5">
    <name type="scientific">Tremella mesenterica</name>
    <name type="common">Jelly fungus</name>
    <dbReference type="NCBI Taxonomy" id="5217"/>
    <lineage>
        <taxon>Eukaryota</taxon>
        <taxon>Fungi</taxon>
        <taxon>Dikarya</taxon>
        <taxon>Basidiomycota</taxon>
        <taxon>Agaricomycotina</taxon>
        <taxon>Tremellomycetes</taxon>
        <taxon>Tremellales</taxon>
        <taxon>Tremellaceae</taxon>
        <taxon>Tremella</taxon>
    </lineage>
</organism>
<dbReference type="InParanoid" id="A0A4Q1B964"/>
<feature type="region of interest" description="Disordered" evidence="2">
    <location>
        <begin position="1"/>
        <end position="30"/>
    </location>
</feature>
<dbReference type="Proteomes" id="UP000289152">
    <property type="component" value="Unassembled WGS sequence"/>
</dbReference>
<dbReference type="GO" id="GO:0003682">
    <property type="term" value="F:chromatin binding"/>
    <property type="evidence" value="ECO:0007669"/>
    <property type="project" value="InterPro"/>
</dbReference>
<protein>
    <recommendedName>
        <fullName evidence="3">NF-kappa-B-activating protein C-terminal domain-containing protein</fullName>
    </recommendedName>
</protein>
<dbReference type="VEuPathDB" id="FungiDB:TREMEDRAFT_27600"/>
<accession>A0A4Q1B964</accession>
<name>A0A4Q1B964_TREME</name>
<dbReference type="GO" id="GO:0010468">
    <property type="term" value="P:regulation of gene expression"/>
    <property type="evidence" value="ECO:0007669"/>
    <property type="project" value="TreeGrafter"/>
</dbReference>